<dbReference type="Proteomes" id="UP001162131">
    <property type="component" value="Unassembled WGS sequence"/>
</dbReference>
<proteinExistence type="predicted"/>
<protein>
    <recommendedName>
        <fullName evidence="2">TmcB/TmcC TPR repeats domain-containing protein</fullName>
    </recommendedName>
</protein>
<keyword evidence="1" id="KW-0812">Transmembrane</keyword>
<feature type="domain" description="TmcB/TmcC TPR repeats" evidence="2">
    <location>
        <begin position="161"/>
        <end position="263"/>
    </location>
</feature>
<feature type="transmembrane region" description="Helical" evidence="1">
    <location>
        <begin position="6"/>
        <end position="22"/>
    </location>
</feature>
<keyword evidence="1" id="KW-1133">Transmembrane helix</keyword>
<evidence type="ECO:0000256" key="1">
    <source>
        <dbReference type="SAM" id="Phobius"/>
    </source>
</evidence>
<evidence type="ECO:0000259" key="2">
    <source>
        <dbReference type="Pfam" id="PF25474"/>
    </source>
</evidence>
<evidence type="ECO:0000313" key="4">
    <source>
        <dbReference type="Proteomes" id="UP001162131"/>
    </source>
</evidence>
<dbReference type="InterPro" id="IPR057352">
    <property type="entry name" value="TPR_TmcB/C"/>
</dbReference>
<comment type="caution">
    <text evidence="3">The sequence shown here is derived from an EMBL/GenBank/DDBJ whole genome shotgun (WGS) entry which is preliminary data.</text>
</comment>
<accession>A0AAU9JAK9</accession>
<organism evidence="3 4">
    <name type="scientific">Blepharisma stoltei</name>
    <dbReference type="NCBI Taxonomy" id="1481888"/>
    <lineage>
        <taxon>Eukaryota</taxon>
        <taxon>Sar</taxon>
        <taxon>Alveolata</taxon>
        <taxon>Ciliophora</taxon>
        <taxon>Postciliodesmatophora</taxon>
        <taxon>Heterotrichea</taxon>
        <taxon>Heterotrichida</taxon>
        <taxon>Blepharismidae</taxon>
        <taxon>Blepharisma</taxon>
    </lineage>
</organism>
<name>A0AAU9JAK9_9CILI</name>
<dbReference type="Pfam" id="PF25474">
    <property type="entry name" value="TPR_TmcB"/>
    <property type="match status" value="1"/>
</dbReference>
<dbReference type="EMBL" id="CAJZBQ010000035">
    <property type="protein sequence ID" value="CAG9323977.1"/>
    <property type="molecule type" value="Genomic_DNA"/>
</dbReference>
<keyword evidence="1" id="KW-0472">Membrane</keyword>
<feature type="transmembrane region" description="Helical" evidence="1">
    <location>
        <begin position="29"/>
        <end position="51"/>
    </location>
</feature>
<gene>
    <name evidence="3" type="ORF">BSTOLATCC_MIC35003</name>
</gene>
<reference evidence="3" key="1">
    <citation type="submission" date="2021-09" db="EMBL/GenBank/DDBJ databases">
        <authorList>
            <consortium name="AG Swart"/>
            <person name="Singh M."/>
            <person name="Singh A."/>
            <person name="Seah K."/>
            <person name="Emmerich C."/>
        </authorList>
    </citation>
    <scope>NUCLEOTIDE SEQUENCE</scope>
    <source>
        <strain evidence="3">ATCC30299</strain>
    </source>
</reference>
<evidence type="ECO:0000313" key="3">
    <source>
        <dbReference type="EMBL" id="CAG9323977.1"/>
    </source>
</evidence>
<dbReference type="AlphaFoldDB" id="A0AAU9JAK9"/>
<keyword evidence="4" id="KW-1185">Reference proteome</keyword>
<sequence length="605" mass="70120">MNFLELLKFSTICLISFAFLFGNVIDNAFVISLFLFLVIPLLNIIIARILINLLKEIDFDVPSDPKRLANIYVLESKIRPIFCSNSIEAKAEILYFLGKCYNCSKLHENKLLAIWEANYCIFTLNDEALAKIKLERSKNSHFSLEGNYQEYLCKKVLSEFDTNESIEYLNYFQKIHDAKKEDEILCMELLDFWKEIVSIKPNLNILDDLLKSIPDSISYLDEEYSHLHLMFPKCKEVLILYSSFARNILCDTEKSTILEHKMRSIDKFASGTSKDAKSLSFFDEGNGILLGLAEQKRFGQITFANQRASEILKYPINGIIDNKLQFFIPPPYNTYTDDIFYSSLQYVSDSQIKLPKHFFLQLPNKSLIECKGKASLSCISGHLIFILVFKNRNSSHQFALISDEGEIYSHSEHFPQFVGKSNNNLRGYKLKDMLPAFQQENIKPFFPYHLSYMEIETYLIFCHSEFYSVNINYVLIINDPEEIEACRRGEFDEFQQAGKIIKFTSKNKISLNLIRSLSSDNSDIIKRKKIRKQTKLEELPWDTHIGNVDSTEVAEEHSGKSFEEEKHSNKSDNTSQHFALKRIVNLSSRSIKIFHISFVFAVIFI</sequence>